<name>A0A943HHE7_9FIRM</name>
<keyword evidence="5 6" id="KW-0472">Membrane</keyword>
<evidence type="ECO:0000256" key="5">
    <source>
        <dbReference type="ARBA" id="ARBA00023136"/>
    </source>
</evidence>
<feature type="transmembrane region" description="Helical" evidence="6">
    <location>
        <begin position="12"/>
        <end position="32"/>
    </location>
</feature>
<feature type="transmembrane region" description="Helical" evidence="6">
    <location>
        <begin position="84"/>
        <end position="107"/>
    </location>
</feature>
<dbReference type="EMBL" id="JAGZGG010000008">
    <property type="protein sequence ID" value="MBS5331879.1"/>
    <property type="molecule type" value="Genomic_DNA"/>
</dbReference>
<proteinExistence type="predicted"/>
<dbReference type="GO" id="GO:0005886">
    <property type="term" value="C:plasma membrane"/>
    <property type="evidence" value="ECO:0007669"/>
    <property type="project" value="UniProtKB-SubCell"/>
</dbReference>
<dbReference type="Proteomes" id="UP000759273">
    <property type="component" value="Unassembled WGS sequence"/>
</dbReference>
<comment type="caution">
    <text evidence="7">The sequence shown here is derived from an EMBL/GenBank/DDBJ whole genome shotgun (WGS) entry which is preliminary data.</text>
</comment>
<feature type="transmembrane region" description="Helical" evidence="6">
    <location>
        <begin position="113"/>
        <end position="133"/>
    </location>
</feature>
<keyword evidence="2" id="KW-1003">Cell membrane</keyword>
<feature type="transmembrane region" description="Helical" evidence="6">
    <location>
        <begin position="175"/>
        <end position="200"/>
    </location>
</feature>
<feature type="transmembrane region" description="Helical" evidence="6">
    <location>
        <begin position="387"/>
        <end position="406"/>
    </location>
</feature>
<evidence type="ECO:0000256" key="6">
    <source>
        <dbReference type="SAM" id="Phobius"/>
    </source>
</evidence>
<protein>
    <submittedName>
        <fullName evidence="7">Polysaccharide biosynthesis C-terminal domain-containing protein</fullName>
    </submittedName>
</protein>
<evidence type="ECO:0000313" key="8">
    <source>
        <dbReference type="Proteomes" id="UP000759273"/>
    </source>
</evidence>
<organism evidence="7 8">
    <name type="scientific">Subdoligranulum variabile</name>
    <dbReference type="NCBI Taxonomy" id="214851"/>
    <lineage>
        <taxon>Bacteria</taxon>
        <taxon>Bacillati</taxon>
        <taxon>Bacillota</taxon>
        <taxon>Clostridia</taxon>
        <taxon>Eubacteriales</taxon>
        <taxon>Oscillospiraceae</taxon>
        <taxon>Subdoligranulum</taxon>
    </lineage>
</organism>
<dbReference type="PANTHER" id="PTHR30250">
    <property type="entry name" value="PST FAMILY PREDICTED COLANIC ACID TRANSPORTER"/>
    <property type="match status" value="1"/>
</dbReference>
<reference evidence="7" key="1">
    <citation type="submission" date="2021-02" db="EMBL/GenBank/DDBJ databases">
        <title>Infant gut strain persistence is associated with maternal origin, phylogeny, and functional potential including surface adhesion and iron acquisition.</title>
        <authorList>
            <person name="Lou Y.C."/>
        </authorList>
    </citation>
    <scope>NUCLEOTIDE SEQUENCE</scope>
    <source>
        <strain evidence="7">L3_101_000M1_dasL3_101_000M1_concoct_87</strain>
    </source>
</reference>
<accession>A0A943HHE7</accession>
<comment type="subcellular location">
    <subcellularLocation>
        <location evidence="1">Cell membrane</location>
        <topology evidence="1">Multi-pass membrane protein</topology>
    </subcellularLocation>
</comment>
<evidence type="ECO:0000256" key="3">
    <source>
        <dbReference type="ARBA" id="ARBA00022692"/>
    </source>
</evidence>
<feature type="transmembrane region" description="Helical" evidence="6">
    <location>
        <begin position="444"/>
        <end position="468"/>
    </location>
</feature>
<dbReference type="PANTHER" id="PTHR30250:SF11">
    <property type="entry name" value="O-ANTIGEN TRANSPORTER-RELATED"/>
    <property type="match status" value="1"/>
</dbReference>
<keyword evidence="3 6" id="KW-0812">Transmembrane</keyword>
<gene>
    <name evidence="7" type="ORF">KHY36_05025</name>
</gene>
<evidence type="ECO:0000256" key="4">
    <source>
        <dbReference type="ARBA" id="ARBA00022989"/>
    </source>
</evidence>
<feature type="transmembrane region" description="Helical" evidence="6">
    <location>
        <begin position="418"/>
        <end position="438"/>
    </location>
</feature>
<feature type="transmembrane region" description="Helical" evidence="6">
    <location>
        <begin position="253"/>
        <end position="275"/>
    </location>
</feature>
<feature type="transmembrane region" description="Helical" evidence="6">
    <location>
        <begin position="331"/>
        <end position="356"/>
    </location>
</feature>
<sequence length="476" mass="53439">MPSPQKKYTTLVSNTLLFAISNFSSKLLSFFIRPYLSYALDSPDVMGVSSLLQQATNLLIPVVSLGVAYAVIRFGLDKETDKSSVFVNGAATISLGFVVLLLAMPLVRLIPNAAEYLGFLYLCVLASCLRTLCTQFIRARMLNRLVAIDGVLTTLSLLLYYLLFLSVFKMGATGFLLANALADLTSMVFVFIAGGCWRYFKPKAFNTALWKDMLRYCLPMIPASISFWIINASDMFFVQGMCENYGGRSGNHWVGLLSAGYFLPQIITILGSIFYEAWQLSAVTEETDREAFFSKIFRVYASVLFCCVAGIIMLCQVLMRVFKAEYFDAWTFVPFLTLCSMLTCLNQFLNSIYVVYKRSTGSLFTMLAGAVLNLILNYLFILHWGPWGVTLASFLSLMLVFLLRAYSTRGLLEIDFHPAWLVLNLALVLGEIWCMMNLERWVLPVVGITAVVCVMNIREVLSMLDTLLAKFVKKKK</sequence>
<feature type="transmembrane region" description="Helical" evidence="6">
    <location>
        <begin position="296"/>
        <end position="319"/>
    </location>
</feature>
<evidence type="ECO:0000256" key="2">
    <source>
        <dbReference type="ARBA" id="ARBA00022475"/>
    </source>
</evidence>
<dbReference type="InterPro" id="IPR050833">
    <property type="entry name" value="Poly_Biosynth_Transport"/>
</dbReference>
<feature type="transmembrane region" description="Helical" evidence="6">
    <location>
        <begin position="52"/>
        <end position="72"/>
    </location>
</feature>
<feature type="transmembrane region" description="Helical" evidence="6">
    <location>
        <begin position="145"/>
        <end position="163"/>
    </location>
</feature>
<evidence type="ECO:0000256" key="1">
    <source>
        <dbReference type="ARBA" id="ARBA00004651"/>
    </source>
</evidence>
<dbReference type="AlphaFoldDB" id="A0A943HHE7"/>
<keyword evidence="4 6" id="KW-1133">Transmembrane helix</keyword>
<evidence type="ECO:0000313" key="7">
    <source>
        <dbReference type="EMBL" id="MBS5331879.1"/>
    </source>
</evidence>
<feature type="transmembrane region" description="Helical" evidence="6">
    <location>
        <begin position="363"/>
        <end position="381"/>
    </location>
</feature>
<feature type="transmembrane region" description="Helical" evidence="6">
    <location>
        <begin position="212"/>
        <end position="233"/>
    </location>
</feature>